<feature type="compositionally biased region" description="Basic residues" evidence="1">
    <location>
        <begin position="444"/>
        <end position="454"/>
    </location>
</feature>
<feature type="compositionally biased region" description="Basic and acidic residues" evidence="1">
    <location>
        <begin position="372"/>
        <end position="382"/>
    </location>
</feature>
<keyword evidence="4" id="KW-1185">Reference proteome</keyword>
<evidence type="ECO:0000313" key="3">
    <source>
        <dbReference type="EMBL" id="MBD5805946.1"/>
    </source>
</evidence>
<dbReference type="Proteomes" id="UP000704341">
    <property type="component" value="Unassembled WGS sequence"/>
</dbReference>
<dbReference type="EMBL" id="QORN01000006">
    <property type="protein sequence ID" value="MBD5805946.1"/>
    <property type="molecule type" value="Genomic_DNA"/>
</dbReference>
<comment type="caution">
    <text evidence="3">The sequence shown here is derived from an EMBL/GenBank/DDBJ whole genome shotgun (WGS) entry which is preliminary data.</text>
</comment>
<feature type="compositionally biased region" description="Basic and acidic residues" evidence="1">
    <location>
        <begin position="429"/>
        <end position="443"/>
    </location>
</feature>
<proteinExistence type="predicted"/>
<feature type="transmembrane region" description="Helical" evidence="2">
    <location>
        <begin position="123"/>
        <end position="144"/>
    </location>
</feature>
<reference evidence="3 4" key="1">
    <citation type="submission" date="2018-07" db="EMBL/GenBank/DDBJ databases">
        <title>Phylogenomic Insights into understanding Host Adaptation of Lactobacillus reuteri by a novel species, Lactobacillus spp. M31.</title>
        <authorList>
            <person name="Sharma S."/>
            <person name="Patil P."/>
            <person name="Korpole S."/>
            <person name="Patil P.B."/>
        </authorList>
    </citation>
    <scope>NUCLEOTIDE SEQUENCE [LARGE SCALE GENOMIC DNA]</scope>
    <source>
        <strain evidence="3 4">M31</strain>
    </source>
</reference>
<evidence type="ECO:0000313" key="4">
    <source>
        <dbReference type="Proteomes" id="UP000704341"/>
    </source>
</evidence>
<feature type="region of interest" description="Disordered" evidence="1">
    <location>
        <begin position="363"/>
        <end position="393"/>
    </location>
</feature>
<evidence type="ECO:0000256" key="1">
    <source>
        <dbReference type="SAM" id="MobiDB-lite"/>
    </source>
</evidence>
<protein>
    <submittedName>
        <fullName evidence="3">Uncharacterized protein</fullName>
    </submittedName>
</protein>
<feature type="region of interest" description="Disordered" evidence="1">
    <location>
        <begin position="290"/>
        <end position="343"/>
    </location>
</feature>
<name>A0ABR8P4P3_9LACO</name>
<keyword evidence="2" id="KW-0812">Transmembrane</keyword>
<keyword evidence="2" id="KW-1133">Transmembrane helix</keyword>
<feature type="region of interest" description="Disordered" evidence="1">
    <location>
        <begin position="429"/>
        <end position="460"/>
    </location>
</feature>
<organism evidence="3 4">
    <name type="scientific">Limosilactobacillus walteri</name>
    <dbReference type="NCBI Taxonomy" id="2268022"/>
    <lineage>
        <taxon>Bacteria</taxon>
        <taxon>Bacillati</taxon>
        <taxon>Bacillota</taxon>
        <taxon>Bacilli</taxon>
        <taxon>Lactobacillales</taxon>
        <taxon>Lactobacillaceae</taxon>
        <taxon>Limosilactobacillus</taxon>
    </lineage>
</organism>
<feature type="transmembrane region" description="Helical" evidence="2">
    <location>
        <begin position="150"/>
        <end position="167"/>
    </location>
</feature>
<feature type="compositionally biased region" description="Polar residues" evidence="1">
    <location>
        <begin position="316"/>
        <end position="343"/>
    </location>
</feature>
<evidence type="ECO:0000256" key="2">
    <source>
        <dbReference type="SAM" id="Phobius"/>
    </source>
</evidence>
<keyword evidence="2" id="KW-0472">Membrane</keyword>
<sequence length="460" mass="55359">MQDLFDMKREELNDFLKHLVSNINDKNKLEQILDNNIYINEAQEELDQRFCDKYDESMITFQGMLNGDKDSFFNSHFATTFKQSPTSTTYRLLLKKFNLLDQLENNYIQKQADFSFGSRYENFGSIILLILSTAFLIMSFLYHWIPLLKILMMLLFVGSIYLLYCTYKFRKYEIKTKEVMKEKDTVAAEMKKISLPYLQKMFDEALNEWENDPNNIEIMKEAKENTEKIREQLATIDLDGLKLIPVKFRSPEFLQLFETFLQDGRADSWKECVNLYHQDVQFDENIRHHREQEEHNRQQSELQQQELWEQRHQSDLQRQQLNESVRQSDLQRQQLNESIRQSTIQQEQLNENIKQSTLQHQQLDEMANQSKIQKDQLHEARKQTANQGKQLDELQKHTRIGKIIGASSILRNVQLNDIHKEQKDHDRWVEKGFRTKEEEEQYRRTHPKWSRNHPRQGYYR</sequence>
<accession>A0ABR8P4P3</accession>
<gene>
    <name evidence="3" type="ORF">DTK66_02275</name>
</gene>